<protein>
    <submittedName>
        <fullName evidence="2">Uncharacterized protein</fullName>
    </submittedName>
</protein>
<comment type="caution">
    <text evidence="2">The sequence shown here is derived from an EMBL/GenBank/DDBJ whole genome shotgun (WGS) entry which is preliminary data.</text>
</comment>
<evidence type="ECO:0000256" key="1">
    <source>
        <dbReference type="SAM" id="MobiDB-lite"/>
    </source>
</evidence>
<dbReference type="AlphaFoldDB" id="A0A699Z7V1"/>
<feature type="non-terminal residue" evidence="2">
    <location>
        <position position="1"/>
    </location>
</feature>
<feature type="compositionally biased region" description="Low complexity" evidence="1">
    <location>
        <begin position="194"/>
        <end position="204"/>
    </location>
</feature>
<sequence>MTAGAEMAEANPTSIGVVRGLCVPTCVRKAMEGCPRPVAVHIVCTRNTADISDIEYEYNLGFGGSKPLVNNKRISMIQGGWFARLLARDADFNTSPVLRGQEVWAHNVTWDSQENALKYYICRKAQKLSCVLNRERARRTDLKKPQAKAQRPAALPTPTTRSTSAALLLPLTAAQTLAPGATLWRQHLQAVGQAQQQQQDKQQALVRSATPTMFPYPDSPSAPQCKRRRVSLGITPSPPQPPWQP</sequence>
<gene>
    <name evidence="2" type="ORF">HaLaN_15578</name>
</gene>
<organism evidence="2 3">
    <name type="scientific">Haematococcus lacustris</name>
    <name type="common">Green alga</name>
    <name type="synonym">Haematococcus pluvialis</name>
    <dbReference type="NCBI Taxonomy" id="44745"/>
    <lineage>
        <taxon>Eukaryota</taxon>
        <taxon>Viridiplantae</taxon>
        <taxon>Chlorophyta</taxon>
        <taxon>core chlorophytes</taxon>
        <taxon>Chlorophyceae</taxon>
        <taxon>CS clade</taxon>
        <taxon>Chlamydomonadales</taxon>
        <taxon>Haematococcaceae</taxon>
        <taxon>Haematococcus</taxon>
    </lineage>
</organism>
<evidence type="ECO:0000313" key="3">
    <source>
        <dbReference type="Proteomes" id="UP000485058"/>
    </source>
</evidence>
<proteinExistence type="predicted"/>
<evidence type="ECO:0000313" key="2">
    <source>
        <dbReference type="EMBL" id="GFH18727.1"/>
    </source>
</evidence>
<feature type="non-terminal residue" evidence="2">
    <location>
        <position position="245"/>
    </location>
</feature>
<feature type="region of interest" description="Disordered" evidence="1">
    <location>
        <begin position="194"/>
        <end position="245"/>
    </location>
</feature>
<feature type="compositionally biased region" description="Pro residues" evidence="1">
    <location>
        <begin position="236"/>
        <end position="245"/>
    </location>
</feature>
<feature type="compositionally biased region" description="Low complexity" evidence="1">
    <location>
        <begin position="147"/>
        <end position="161"/>
    </location>
</feature>
<reference evidence="2 3" key="1">
    <citation type="submission" date="2020-02" db="EMBL/GenBank/DDBJ databases">
        <title>Draft genome sequence of Haematococcus lacustris strain NIES-144.</title>
        <authorList>
            <person name="Morimoto D."/>
            <person name="Nakagawa S."/>
            <person name="Yoshida T."/>
            <person name="Sawayama S."/>
        </authorList>
    </citation>
    <scope>NUCLEOTIDE SEQUENCE [LARGE SCALE GENOMIC DNA]</scope>
    <source>
        <strain evidence="2 3">NIES-144</strain>
    </source>
</reference>
<dbReference type="EMBL" id="BLLF01001345">
    <property type="protein sequence ID" value="GFH18727.1"/>
    <property type="molecule type" value="Genomic_DNA"/>
</dbReference>
<feature type="region of interest" description="Disordered" evidence="1">
    <location>
        <begin position="139"/>
        <end position="161"/>
    </location>
</feature>
<accession>A0A699Z7V1</accession>
<dbReference type="Proteomes" id="UP000485058">
    <property type="component" value="Unassembled WGS sequence"/>
</dbReference>
<name>A0A699Z7V1_HAELA</name>
<keyword evidence="3" id="KW-1185">Reference proteome</keyword>